<evidence type="ECO:0000313" key="3">
    <source>
        <dbReference type="Proteomes" id="UP000461443"/>
    </source>
</evidence>
<dbReference type="PANTHER" id="PTHR30199:SF0">
    <property type="entry name" value="INNER MEMBRANE PROTEIN YDCO"/>
    <property type="match status" value="1"/>
</dbReference>
<keyword evidence="3" id="KW-1185">Reference proteome</keyword>
<dbReference type="Proteomes" id="UP000461443">
    <property type="component" value="Unassembled WGS sequence"/>
</dbReference>
<keyword evidence="1" id="KW-0812">Transmembrane</keyword>
<organism evidence="2 3">
    <name type="scientific">Acerihabitans arboris</name>
    <dbReference type="NCBI Taxonomy" id="2691583"/>
    <lineage>
        <taxon>Bacteria</taxon>
        <taxon>Pseudomonadati</taxon>
        <taxon>Pseudomonadota</taxon>
        <taxon>Gammaproteobacteria</taxon>
        <taxon>Enterobacterales</taxon>
        <taxon>Pectobacteriaceae</taxon>
        <taxon>Acerihabitans</taxon>
    </lineage>
</organism>
<reference evidence="2 3" key="2">
    <citation type="submission" date="2020-02" db="EMBL/GenBank/DDBJ databases">
        <title>The new genus of Enterobacteriales.</title>
        <authorList>
            <person name="Kim I.S."/>
        </authorList>
    </citation>
    <scope>NUCLEOTIDE SEQUENCE [LARGE SCALE GENOMIC DNA]</scope>
    <source>
        <strain evidence="2 3">SAP-6</strain>
    </source>
</reference>
<reference evidence="2 3" key="1">
    <citation type="submission" date="2019-12" db="EMBL/GenBank/DDBJ databases">
        <authorList>
            <person name="Lee S.D."/>
        </authorList>
    </citation>
    <scope>NUCLEOTIDE SEQUENCE [LARGE SCALE GENOMIC DNA]</scope>
    <source>
        <strain evidence="2 3">SAP-6</strain>
    </source>
</reference>
<proteinExistence type="predicted"/>
<dbReference type="PANTHER" id="PTHR30199">
    <property type="entry name" value="MFS FAMILY TRANSPORTER, PREDICTED SUBSTRATE BENZOATE"/>
    <property type="match status" value="1"/>
</dbReference>
<dbReference type="Pfam" id="PF03594">
    <property type="entry name" value="BenE"/>
    <property type="match status" value="1"/>
</dbReference>
<evidence type="ECO:0000256" key="1">
    <source>
        <dbReference type="SAM" id="Phobius"/>
    </source>
</evidence>
<evidence type="ECO:0008006" key="4">
    <source>
        <dbReference type="Google" id="ProtNLM"/>
    </source>
</evidence>
<dbReference type="AlphaFoldDB" id="A0A845SEP3"/>
<protein>
    <recommendedName>
        <fullName evidence="4">Benzoate transporter</fullName>
    </recommendedName>
</protein>
<gene>
    <name evidence="2" type="ORF">GRH90_02075</name>
</gene>
<dbReference type="GO" id="GO:0005886">
    <property type="term" value="C:plasma membrane"/>
    <property type="evidence" value="ECO:0007669"/>
    <property type="project" value="TreeGrafter"/>
</dbReference>
<accession>A0A845SEP3</accession>
<feature type="transmembrane region" description="Helical" evidence="1">
    <location>
        <begin position="12"/>
        <end position="35"/>
    </location>
</feature>
<dbReference type="InterPro" id="IPR004711">
    <property type="entry name" value="Benzoate_Transporter"/>
</dbReference>
<dbReference type="GO" id="GO:0042925">
    <property type="term" value="F:benzoate transmembrane transporter activity"/>
    <property type="evidence" value="ECO:0007669"/>
    <property type="project" value="InterPro"/>
</dbReference>
<comment type="caution">
    <text evidence="2">The sequence shown here is derived from an EMBL/GenBank/DDBJ whole genome shotgun (WGS) entry which is preliminary data.</text>
</comment>
<feature type="transmembrane region" description="Helical" evidence="1">
    <location>
        <begin position="55"/>
        <end position="79"/>
    </location>
</feature>
<dbReference type="EMBL" id="WUBS01000001">
    <property type="protein sequence ID" value="NDL61556.1"/>
    <property type="molecule type" value="Genomic_DNA"/>
</dbReference>
<evidence type="ECO:0000313" key="2">
    <source>
        <dbReference type="EMBL" id="NDL61556.1"/>
    </source>
</evidence>
<keyword evidence="1" id="KW-0472">Membrane</keyword>
<sequence>MCLAFLPTRRLAPRYAIVMALVVGLAIAGSLHRALLGEGLRDAAIVTFSLTVSGVGFFGIGSAFWGLAGGIVTWGILALPGIKR</sequence>
<name>A0A845SEP3_9GAMM</name>
<dbReference type="RefSeq" id="WP_162364223.1">
    <property type="nucleotide sequence ID" value="NZ_WUBS01000001.1"/>
</dbReference>
<keyword evidence="1" id="KW-1133">Transmembrane helix</keyword>